<dbReference type="KEGG" id="vg:80514098"/>
<reference evidence="2 3" key="1">
    <citation type="submission" date="2014-10" db="EMBL/GenBank/DDBJ databases">
        <title>Pan-genome analysis of Brazilian lineage A amoebal mimiviruses.</title>
        <authorList>
            <person name="Assis F.L."/>
            <person name="Abrahao J.S."/>
            <person name="Kroon E.G."/>
            <person name="Dornas F.P."/>
            <person name="Andrade K.R."/>
            <person name="Borato P.V.M."/>
            <person name="Pilotto M.R."/>
            <person name="Benamar S."/>
            <person name="LaScola B."/>
            <person name="Colson P."/>
        </authorList>
    </citation>
    <scope>NUCLEOTIDE SEQUENCE [LARGE SCALE GENOMIC DNA]</scope>
    <source>
        <strain evidence="2 3">Kroon</strain>
    </source>
</reference>
<feature type="transmembrane region" description="Helical" evidence="1">
    <location>
        <begin position="226"/>
        <end position="245"/>
    </location>
</feature>
<evidence type="ECO:0000313" key="2">
    <source>
        <dbReference type="EMBL" id="AKI80300.1"/>
    </source>
</evidence>
<keyword evidence="1" id="KW-1133">Transmembrane helix</keyword>
<keyword evidence="1" id="KW-0812">Transmembrane</keyword>
<evidence type="ECO:0000313" key="3">
    <source>
        <dbReference type="Proteomes" id="UP000240461"/>
    </source>
</evidence>
<proteinExistence type="predicted"/>
<protein>
    <submittedName>
        <fullName evidence="2">Uncharacterized protein</fullName>
    </submittedName>
</protein>
<evidence type="ECO:0000256" key="1">
    <source>
        <dbReference type="SAM" id="Phobius"/>
    </source>
</evidence>
<keyword evidence="1" id="KW-0472">Membrane</keyword>
<dbReference type="Proteomes" id="UP000240461">
    <property type="component" value="Segment"/>
</dbReference>
<accession>A0A0G2Y3D9</accession>
<organism evidence="2 3">
    <name type="scientific">Acanthamoeba polyphaga mimivirus Kroon</name>
    <dbReference type="NCBI Taxonomy" id="3069720"/>
    <lineage>
        <taxon>Viruses</taxon>
        <taxon>Varidnaviria</taxon>
        <taxon>Bamfordvirae</taxon>
        <taxon>Nucleocytoviricota</taxon>
        <taxon>Megaviricetes</taxon>
        <taxon>Imitervirales</taxon>
        <taxon>Mimiviridae</taxon>
        <taxon>Megamimivirinae</taxon>
        <taxon>Mimivirus</taxon>
        <taxon>Mimivirus lagoaense</taxon>
    </lineage>
</organism>
<keyword evidence="3" id="KW-1185">Reference proteome</keyword>
<sequence length="247" mass="28697">MNDQNSNQFIIYDSNNGFVITPKLTDNIISKLIDFIDQSKNSYKEYYGVNCFLWKLDLVNNAIISDSAVEFIIDNDIFSQLSHIASYLFNHYYRLKGTFYCRTENIIEYIYMDGLTNLLTHYVLIDTIDSMCNDDSNDNEKILSESKEKLNAFIKSTKDFTSDSEPVEYIEKNNQSNITCKKIYYINKIYNNPTINIGDSSKYSELNAKVNDIENDLRTLSSNTNLLWKISALMTMIIVGTVYYLRK</sequence>
<name>A0A0G2Y3D9_9VIRU</name>
<dbReference type="EMBL" id="KM982402">
    <property type="protein sequence ID" value="AKI80300.1"/>
    <property type="molecule type" value="Genomic_DNA"/>
</dbReference>